<accession>A0A0W8F456</accession>
<dbReference type="SMART" id="SM00484">
    <property type="entry name" value="XPGI"/>
    <property type="match status" value="1"/>
</dbReference>
<dbReference type="Pfam" id="PF00752">
    <property type="entry name" value="XPG_N"/>
    <property type="match status" value="1"/>
</dbReference>
<keyword evidence="6" id="KW-0227">DNA damage</keyword>
<evidence type="ECO:0000256" key="2">
    <source>
        <dbReference type="ARBA" id="ARBA00022705"/>
    </source>
</evidence>
<dbReference type="HAMAP" id="MF_00614">
    <property type="entry name" value="Fen"/>
    <property type="match status" value="1"/>
</dbReference>
<dbReference type="GO" id="GO:0006260">
    <property type="term" value="P:DNA replication"/>
    <property type="evidence" value="ECO:0007669"/>
    <property type="project" value="UniProtKB-KW"/>
</dbReference>
<dbReference type="GO" id="GO:0004527">
    <property type="term" value="F:exonuclease activity"/>
    <property type="evidence" value="ECO:0007669"/>
    <property type="project" value="UniProtKB-KW"/>
</dbReference>
<dbReference type="InterPro" id="IPR006084">
    <property type="entry name" value="XPG/Rad2"/>
</dbReference>
<evidence type="ECO:0000256" key="6">
    <source>
        <dbReference type="ARBA" id="ARBA00022763"/>
    </source>
</evidence>
<dbReference type="PROSITE" id="PS00841">
    <property type="entry name" value="XPG_1"/>
    <property type="match status" value="1"/>
</dbReference>
<dbReference type="InterPro" id="IPR008918">
    <property type="entry name" value="HhH2"/>
</dbReference>
<dbReference type="GO" id="GO:0006281">
    <property type="term" value="P:DNA repair"/>
    <property type="evidence" value="ECO:0007669"/>
    <property type="project" value="UniProtKB-KW"/>
</dbReference>
<dbReference type="Gene3D" id="3.40.50.1010">
    <property type="entry name" value="5'-nuclease"/>
    <property type="match status" value="1"/>
</dbReference>
<dbReference type="GO" id="GO:0017108">
    <property type="term" value="F:5'-flap endonuclease activity"/>
    <property type="evidence" value="ECO:0007669"/>
    <property type="project" value="TreeGrafter"/>
</dbReference>
<dbReference type="FunFam" id="3.40.50.1010:FF:000016">
    <property type="entry name" value="Flap endonuclease 1"/>
    <property type="match status" value="1"/>
</dbReference>
<organism evidence="13">
    <name type="scientific">hydrocarbon metagenome</name>
    <dbReference type="NCBI Taxonomy" id="938273"/>
    <lineage>
        <taxon>unclassified sequences</taxon>
        <taxon>metagenomes</taxon>
        <taxon>ecological metagenomes</taxon>
    </lineage>
</organism>
<keyword evidence="10" id="KW-0234">DNA repair</keyword>
<dbReference type="InterPro" id="IPR019974">
    <property type="entry name" value="XPG_CS"/>
</dbReference>
<evidence type="ECO:0000256" key="4">
    <source>
        <dbReference type="ARBA" id="ARBA00022723"/>
    </source>
</evidence>
<dbReference type="PRINTS" id="PR00853">
    <property type="entry name" value="XPGRADSUPER"/>
</dbReference>
<reference evidence="13" key="1">
    <citation type="journal article" date="2015" name="Proc. Natl. Acad. Sci. U.S.A.">
        <title>Networks of energetic and metabolic interactions define dynamics in microbial communities.</title>
        <authorList>
            <person name="Embree M."/>
            <person name="Liu J.K."/>
            <person name="Al-Bassam M.M."/>
            <person name="Zengler K."/>
        </authorList>
    </citation>
    <scope>NUCLEOTIDE SEQUENCE</scope>
</reference>
<name>A0A0W8F456_9ZZZZ</name>
<evidence type="ECO:0000256" key="8">
    <source>
        <dbReference type="ARBA" id="ARBA00022839"/>
    </source>
</evidence>
<keyword evidence="2" id="KW-0235">DNA replication</keyword>
<sequence>MGVALRDIVAPYKVPVSWEALGGVAAVDAHNALYQFLSIIRQPDGTPLMDGKGRVTSHLSGILFRTSNLLEKGIRPVYVFDGTPPAFKQATIEQRRSVRTKAEERWQEALARGEIAEAYKQARSSSRVDEAIISTAKTLLSLLGLPVVEAPSEGEAQAAAMVCRGDARYVVSQDYDTLLFGSPLLVRNLTVSGKRKLHGRTISVNPERIVLADFLSGLAITREDLIRIALLTGTDFNEGVKGIGAKRALRIVKEGEFDRTIEADLPGIDPDAIMDFFRHPPVTGQYVLSWGEPDHEGVLRMLCDGYDFDPDRVEKALLGMKQKSGQKTLESWF</sequence>
<dbReference type="SMART" id="SM00279">
    <property type="entry name" value="HhH2"/>
    <property type="match status" value="1"/>
</dbReference>
<dbReference type="PANTHER" id="PTHR11081">
    <property type="entry name" value="FLAP ENDONUCLEASE FAMILY MEMBER"/>
    <property type="match status" value="1"/>
</dbReference>
<dbReference type="InterPro" id="IPR006086">
    <property type="entry name" value="XPG-I_dom"/>
</dbReference>
<feature type="domain" description="XPG N-terminal" evidence="12">
    <location>
        <begin position="1"/>
        <end position="102"/>
    </location>
</feature>
<evidence type="ECO:0000259" key="11">
    <source>
        <dbReference type="SMART" id="SM00484"/>
    </source>
</evidence>
<evidence type="ECO:0000256" key="9">
    <source>
        <dbReference type="ARBA" id="ARBA00022842"/>
    </source>
</evidence>
<gene>
    <name evidence="13" type="ORF">ASZ90_014759</name>
</gene>
<dbReference type="SMART" id="SM00485">
    <property type="entry name" value="XPGN"/>
    <property type="match status" value="1"/>
</dbReference>
<comment type="caution">
    <text evidence="13">The sequence shown here is derived from an EMBL/GenBank/DDBJ whole genome shotgun (WGS) entry which is preliminary data.</text>
</comment>
<dbReference type="Pfam" id="PF00867">
    <property type="entry name" value="XPG_I"/>
    <property type="match status" value="1"/>
</dbReference>
<proteinExistence type="inferred from homology"/>
<evidence type="ECO:0000259" key="12">
    <source>
        <dbReference type="SMART" id="SM00485"/>
    </source>
</evidence>
<evidence type="ECO:0000256" key="7">
    <source>
        <dbReference type="ARBA" id="ARBA00022801"/>
    </source>
</evidence>
<dbReference type="SUPFAM" id="SSF47807">
    <property type="entry name" value="5' to 3' exonuclease, C-terminal subdomain"/>
    <property type="match status" value="1"/>
</dbReference>
<dbReference type="EMBL" id="LNQE01001548">
    <property type="protein sequence ID" value="KUG15581.1"/>
    <property type="molecule type" value="Genomic_DNA"/>
</dbReference>
<dbReference type="GO" id="GO:0046872">
    <property type="term" value="F:metal ion binding"/>
    <property type="evidence" value="ECO:0007669"/>
    <property type="project" value="UniProtKB-KW"/>
</dbReference>
<dbReference type="NCBIfam" id="TIGR03674">
    <property type="entry name" value="fen_arch"/>
    <property type="match status" value="1"/>
</dbReference>
<evidence type="ECO:0000256" key="3">
    <source>
        <dbReference type="ARBA" id="ARBA00022722"/>
    </source>
</evidence>
<evidence type="ECO:0000256" key="10">
    <source>
        <dbReference type="ARBA" id="ARBA00023204"/>
    </source>
</evidence>
<keyword evidence="8" id="KW-0269">Exonuclease</keyword>
<dbReference type="InterPro" id="IPR023426">
    <property type="entry name" value="Flap_endonuc"/>
</dbReference>
<evidence type="ECO:0000256" key="5">
    <source>
        <dbReference type="ARBA" id="ARBA00022759"/>
    </source>
</evidence>
<dbReference type="CDD" id="cd09867">
    <property type="entry name" value="PIN_FEN1"/>
    <property type="match status" value="1"/>
</dbReference>
<dbReference type="SUPFAM" id="SSF88723">
    <property type="entry name" value="PIN domain-like"/>
    <property type="match status" value="1"/>
</dbReference>
<evidence type="ECO:0000256" key="1">
    <source>
        <dbReference type="ARBA" id="ARBA00001946"/>
    </source>
</evidence>
<keyword evidence="7" id="KW-0378">Hydrolase</keyword>
<dbReference type="InterPro" id="IPR036279">
    <property type="entry name" value="5-3_exonuclease_C_sf"/>
</dbReference>
<dbReference type="GO" id="GO:0003677">
    <property type="term" value="F:DNA binding"/>
    <property type="evidence" value="ECO:0007669"/>
    <property type="project" value="InterPro"/>
</dbReference>
<protein>
    <submittedName>
        <fullName evidence="13">Flap structure-specific endonuclease</fullName>
    </submittedName>
</protein>
<feature type="domain" description="XPG-I" evidence="11">
    <location>
        <begin position="141"/>
        <end position="220"/>
    </location>
</feature>
<comment type="cofactor">
    <cofactor evidence="1">
        <name>Mg(2+)</name>
        <dbReference type="ChEBI" id="CHEBI:18420"/>
    </cofactor>
</comment>
<keyword evidence="9" id="KW-0460">Magnesium</keyword>
<keyword evidence="3" id="KW-0540">Nuclease</keyword>
<dbReference type="InterPro" id="IPR029060">
    <property type="entry name" value="PIN-like_dom_sf"/>
</dbReference>
<dbReference type="InterPro" id="IPR019973">
    <property type="entry name" value="Flap_endonuc_arc"/>
</dbReference>
<keyword evidence="4" id="KW-0479">Metal-binding</keyword>
<dbReference type="InterPro" id="IPR006085">
    <property type="entry name" value="XPG_DNA_repair_N"/>
</dbReference>
<dbReference type="PANTHER" id="PTHR11081:SF9">
    <property type="entry name" value="FLAP ENDONUCLEASE 1"/>
    <property type="match status" value="1"/>
</dbReference>
<dbReference type="AlphaFoldDB" id="A0A0W8F456"/>
<evidence type="ECO:0000313" key="13">
    <source>
        <dbReference type="EMBL" id="KUG15581.1"/>
    </source>
</evidence>
<dbReference type="Gene3D" id="1.10.150.20">
    <property type="entry name" value="5' to 3' exonuclease, C-terminal subdomain"/>
    <property type="match status" value="1"/>
</dbReference>
<keyword evidence="5 13" id="KW-0255">Endonuclease</keyword>